<comment type="caution">
    <text evidence="1">The sequence shown here is derived from an EMBL/GenBank/DDBJ whole genome shotgun (WGS) entry which is preliminary data.</text>
</comment>
<dbReference type="Proteomes" id="UP001597548">
    <property type="component" value="Unassembled WGS sequence"/>
</dbReference>
<dbReference type="EMBL" id="JBHUOS010000010">
    <property type="protein sequence ID" value="MFD2916811.1"/>
    <property type="molecule type" value="Genomic_DNA"/>
</dbReference>
<dbReference type="RefSeq" id="WP_194506328.1">
    <property type="nucleotide sequence ID" value="NZ_JADILU010000001.1"/>
</dbReference>
<dbReference type="Gene3D" id="2.60.40.1930">
    <property type="match status" value="1"/>
</dbReference>
<reference evidence="2" key="1">
    <citation type="journal article" date="2019" name="Int. J. Syst. Evol. Microbiol.">
        <title>The Global Catalogue of Microorganisms (GCM) 10K type strain sequencing project: providing services to taxonomists for standard genome sequencing and annotation.</title>
        <authorList>
            <consortium name="The Broad Institute Genomics Platform"/>
            <consortium name="The Broad Institute Genome Sequencing Center for Infectious Disease"/>
            <person name="Wu L."/>
            <person name="Ma J."/>
        </authorList>
    </citation>
    <scope>NUCLEOTIDE SEQUENCE [LARGE SCALE GENOMIC DNA]</scope>
    <source>
        <strain evidence="2">KCTC 32514</strain>
    </source>
</reference>
<gene>
    <name evidence="1" type="ORF">ACFS29_14235</name>
</gene>
<organism evidence="1 2">
    <name type="scientific">Psychroserpens luteus</name>
    <dbReference type="NCBI Taxonomy" id="1434066"/>
    <lineage>
        <taxon>Bacteria</taxon>
        <taxon>Pseudomonadati</taxon>
        <taxon>Bacteroidota</taxon>
        <taxon>Flavobacteriia</taxon>
        <taxon>Flavobacteriales</taxon>
        <taxon>Flavobacteriaceae</taxon>
        <taxon>Psychroserpens</taxon>
    </lineage>
</organism>
<proteinExistence type="predicted"/>
<accession>A0ABW5ZW93</accession>
<protein>
    <recommendedName>
        <fullName evidence="3">TonB-dependent receptor plug domain-containing protein</fullName>
    </recommendedName>
</protein>
<evidence type="ECO:0000313" key="1">
    <source>
        <dbReference type="EMBL" id="MFD2916811.1"/>
    </source>
</evidence>
<evidence type="ECO:0000313" key="2">
    <source>
        <dbReference type="Proteomes" id="UP001597548"/>
    </source>
</evidence>
<sequence>MIKNHYLKLTQFTYVILIVCMFSSLTTESQNEDKISTNYNEYVKSPREVAYAHLNKSLYLKNEIIGFNVYVFDKNSKTLSNVTTNVYCSIEDSNGKTLNKTLILAEKGVANGSFIVDSTYTSGNYTFKAYTNWMKNFDEQNFYLQEIKIINTDQENDLSTRTEAPAIDTQFLPEGGHLISNIKNVVGVVIKDDSGYGLKEAEGVIKDANGLLITNFKTNQFGIGKFIFIPEEGKDYTAEITYDDLTSKVNIKPAERTGLNLSLNDLGSKIALTVRSNAITLENIKGKNFKIVIHNGNIIKSLDLSFTDNQNITKLINHSDLYSGINIFTLFDENDNPILERLFFNYDGISILNSENESITKSIDSITVSVPFKSIKTSDFHNLSISVLPYGTTSYETNHNILSYTYLQPYVKGYIEKARYYFTAVDRKKKFELDNLLLTQGWSSYEWNSIFNYEPEIKFNFEKGISVNANVNKSKSNTFIIYPMINSSTQTIVVPENEKTFSIVGLLPVDEEKIILGSISKKQDVEKPNLYLQFTPSSIPTIDNFIKTLPLKVKSIYDSKIAEPIYNNSTFDAQELDLVVINAQKEKVRVDKIQRGQPNGQIDIFDEDDRNRYLDFASYISNKGFNVTQSAVSIGITTQRRITINSSSTPLIYLNKMQLSDFSVLLNLNMRDVDYVVVDKTGAGEGMRGAAGVIKIFTDSNIGFRNTASKDISQESKIPLTFTTPKKFYAPLYSSYRSDFFNQYGVIDWIPNGKIDSNGNFTFKIVDKGIEQIKLFIEGTANNGSFISEEKIITLN</sequence>
<evidence type="ECO:0008006" key="3">
    <source>
        <dbReference type="Google" id="ProtNLM"/>
    </source>
</evidence>
<keyword evidence="2" id="KW-1185">Reference proteome</keyword>
<name>A0ABW5ZW93_9FLAO</name>